<name>A0A6A4TKK3_SCOMX</name>
<organism evidence="1 2">
    <name type="scientific">Scophthalmus maximus</name>
    <name type="common">Turbot</name>
    <name type="synonym">Psetta maxima</name>
    <dbReference type="NCBI Taxonomy" id="52904"/>
    <lineage>
        <taxon>Eukaryota</taxon>
        <taxon>Metazoa</taxon>
        <taxon>Chordata</taxon>
        <taxon>Craniata</taxon>
        <taxon>Vertebrata</taxon>
        <taxon>Euteleostomi</taxon>
        <taxon>Actinopterygii</taxon>
        <taxon>Neopterygii</taxon>
        <taxon>Teleostei</taxon>
        <taxon>Neoteleostei</taxon>
        <taxon>Acanthomorphata</taxon>
        <taxon>Carangaria</taxon>
        <taxon>Pleuronectiformes</taxon>
        <taxon>Pleuronectoidei</taxon>
        <taxon>Scophthalmidae</taxon>
        <taxon>Scophthalmus</taxon>
    </lineage>
</organism>
<accession>A0A6A4TKK3</accession>
<evidence type="ECO:0000313" key="2">
    <source>
        <dbReference type="Proteomes" id="UP000438429"/>
    </source>
</evidence>
<gene>
    <name evidence="1" type="ORF">F2P81_001878</name>
</gene>
<evidence type="ECO:0000313" key="1">
    <source>
        <dbReference type="EMBL" id="KAF0045349.1"/>
    </source>
</evidence>
<reference evidence="1 2" key="1">
    <citation type="submission" date="2019-06" db="EMBL/GenBank/DDBJ databases">
        <title>Draft genomes of female and male turbot (Scophthalmus maximus).</title>
        <authorList>
            <person name="Xu H."/>
            <person name="Xu X.-W."/>
            <person name="Shao C."/>
            <person name="Chen S."/>
        </authorList>
    </citation>
    <scope>NUCLEOTIDE SEQUENCE [LARGE SCALE GENOMIC DNA]</scope>
    <source>
        <strain evidence="1">Ysfricsl-2016a</strain>
        <tissue evidence="1">Blood</tissue>
    </source>
</reference>
<dbReference type="AlphaFoldDB" id="A0A6A4TKK3"/>
<dbReference type="Proteomes" id="UP000438429">
    <property type="component" value="Unassembled WGS sequence"/>
</dbReference>
<proteinExistence type="predicted"/>
<comment type="caution">
    <text evidence="1">The sequence shown here is derived from an EMBL/GenBank/DDBJ whole genome shotgun (WGS) entry which is preliminary data.</text>
</comment>
<sequence length="86" mass="9802">MEVSRRRSLPKHLEPARPLRRCFHIGIEGSRKPFGQRSRMVTYGHVTPCGCRRSVWCGNVSLSHLRQYVTGTECPPSRPLVMTPVT</sequence>
<protein>
    <submittedName>
        <fullName evidence="1">Uncharacterized protein</fullName>
    </submittedName>
</protein>
<dbReference type="EMBL" id="VEVO01000002">
    <property type="protein sequence ID" value="KAF0045349.1"/>
    <property type="molecule type" value="Genomic_DNA"/>
</dbReference>